<evidence type="ECO:0000313" key="2">
    <source>
        <dbReference type="Proteomes" id="UP000803884"/>
    </source>
</evidence>
<dbReference type="Proteomes" id="UP000803884">
    <property type="component" value="Unassembled WGS sequence"/>
</dbReference>
<evidence type="ECO:0008006" key="3">
    <source>
        <dbReference type="Google" id="ProtNLM"/>
    </source>
</evidence>
<proteinExistence type="predicted"/>
<dbReference type="EMBL" id="JAAQHG020000009">
    <property type="protein sequence ID" value="KAL1587695.1"/>
    <property type="molecule type" value="Genomic_DNA"/>
</dbReference>
<dbReference type="AlphaFoldDB" id="A0AB34KWK6"/>
<name>A0AB34KWK6_9PEZI</name>
<gene>
    <name evidence="1" type="ORF">WHR41_03529</name>
</gene>
<dbReference type="GeneID" id="96004973"/>
<sequence length="346" mass="38159">MEPPEPRCRFLELPAELRLQIYSETLLTSSIITISSAKLTGECSDVVHRLWGNDRSPFPGIPLNHEPVIEESYDPSLLSVTSPATIPLIPGFADAPGRDRPRHACPSLLLVNKQIHHELKSHFNLKHARTASLFLSYPSGLHVFRTLAPSLVSQARSVHLAGIYTPTTFSPTHRAYLPPSCSQPNPSLPSAAAYNAKTIPDSPSQLADLIKSLFGPAPRHAIAKLELRIYYPGDDSYSTVWGDDCSPVVVALRNIFTGDIGITVYRGRHGTGVQLGARANRERRRVVSTVWRRLEEGRRGEPRCGSWVVDELWPDWKVVEEGEEVRGEIVVTSDVRREGGEGGGEA</sequence>
<accession>A0AB34KWK6</accession>
<keyword evidence="2" id="KW-1185">Reference proteome</keyword>
<evidence type="ECO:0000313" key="1">
    <source>
        <dbReference type="EMBL" id="KAL1587695.1"/>
    </source>
</evidence>
<dbReference type="RefSeq" id="XP_069230800.1">
    <property type="nucleotide sequence ID" value="XM_069372135.1"/>
</dbReference>
<comment type="caution">
    <text evidence="1">The sequence shown here is derived from an EMBL/GenBank/DDBJ whole genome shotgun (WGS) entry which is preliminary data.</text>
</comment>
<reference evidence="1 2" key="1">
    <citation type="journal article" date="2020" name="Microbiol. Resour. Announc.">
        <title>Draft Genome Sequence of a Cladosporium Species Isolated from the Mesophotic Ascidian Didemnum maculosum.</title>
        <authorList>
            <person name="Gioti A."/>
            <person name="Siaperas R."/>
            <person name="Nikolaivits E."/>
            <person name="Le Goff G."/>
            <person name="Ouazzani J."/>
            <person name="Kotoulas G."/>
            <person name="Topakas E."/>
        </authorList>
    </citation>
    <scope>NUCLEOTIDE SEQUENCE [LARGE SCALE GENOMIC DNA]</scope>
    <source>
        <strain evidence="1 2">TM138-S3</strain>
    </source>
</reference>
<organism evidence="1 2">
    <name type="scientific">Cladosporium halotolerans</name>
    <dbReference type="NCBI Taxonomy" id="1052096"/>
    <lineage>
        <taxon>Eukaryota</taxon>
        <taxon>Fungi</taxon>
        <taxon>Dikarya</taxon>
        <taxon>Ascomycota</taxon>
        <taxon>Pezizomycotina</taxon>
        <taxon>Dothideomycetes</taxon>
        <taxon>Dothideomycetidae</taxon>
        <taxon>Cladosporiales</taxon>
        <taxon>Cladosporiaceae</taxon>
        <taxon>Cladosporium</taxon>
    </lineage>
</organism>
<protein>
    <recommendedName>
        <fullName evidence="3">F-box domain-containing protein</fullName>
    </recommendedName>
</protein>